<evidence type="ECO:0000313" key="5">
    <source>
        <dbReference type="EMBL" id="CAL4891193.1"/>
    </source>
</evidence>
<feature type="repeat" description="TPR" evidence="4">
    <location>
        <begin position="366"/>
        <end position="399"/>
    </location>
</feature>
<dbReference type="PROSITE" id="PS50088">
    <property type="entry name" value="ANK_REPEAT"/>
    <property type="match status" value="5"/>
</dbReference>
<dbReference type="Proteomes" id="UP001497457">
    <property type="component" value="Chromosome 10rd"/>
</dbReference>
<reference evidence="5" key="1">
    <citation type="submission" date="2024-10" db="EMBL/GenBank/DDBJ databases">
        <authorList>
            <person name="Ryan C."/>
        </authorList>
    </citation>
    <scope>NUCLEOTIDE SEQUENCE [LARGE SCALE GENOMIC DNA]</scope>
</reference>
<dbReference type="InterPro" id="IPR002110">
    <property type="entry name" value="Ankyrin_rpt"/>
</dbReference>
<keyword evidence="1" id="KW-0677">Repeat</keyword>
<dbReference type="SUPFAM" id="SSF48403">
    <property type="entry name" value="Ankyrin repeat"/>
    <property type="match status" value="1"/>
</dbReference>
<dbReference type="AlphaFoldDB" id="A0ABC8VIB4"/>
<feature type="repeat" description="ANK" evidence="3">
    <location>
        <begin position="208"/>
        <end position="240"/>
    </location>
</feature>
<dbReference type="Pfam" id="PF12796">
    <property type="entry name" value="Ank_2"/>
    <property type="match status" value="3"/>
</dbReference>
<dbReference type="SMART" id="SM00028">
    <property type="entry name" value="TPR"/>
    <property type="match status" value="2"/>
</dbReference>
<accession>A0ABC8VIB4</accession>
<keyword evidence="2 4" id="KW-0802">TPR repeat</keyword>
<feature type="repeat" description="ANK" evidence="3">
    <location>
        <begin position="37"/>
        <end position="59"/>
    </location>
</feature>
<dbReference type="PANTHER" id="PTHR46224">
    <property type="entry name" value="ANKYRIN REPEAT FAMILY PROTEIN"/>
    <property type="match status" value="1"/>
</dbReference>
<dbReference type="Pfam" id="PF07719">
    <property type="entry name" value="TPR_2"/>
    <property type="match status" value="1"/>
</dbReference>
<organism evidence="5 6">
    <name type="scientific">Urochloa decumbens</name>
    <dbReference type="NCBI Taxonomy" id="240449"/>
    <lineage>
        <taxon>Eukaryota</taxon>
        <taxon>Viridiplantae</taxon>
        <taxon>Streptophyta</taxon>
        <taxon>Embryophyta</taxon>
        <taxon>Tracheophyta</taxon>
        <taxon>Spermatophyta</taxon>
        <taxon>Magnoliopsida</taxon>
        <taxon>Liliopsida</taxon>
        <taxon>Poales</taxon>
        <taxon>Poaceae</taxon>
        <taxon>PACMAD clade</taxon>
        <taxon>Panicoideae</taxon>
        <taxon>Panicodae</taxon>
        <taxon>Paniceae</taxon>
        <taxon>Melinidinae</taxon>
        <taxon>Urochloa</taxon>
    </lineage>
</organism>
<proteinExistence type="predicted"/>
<evidence type="ECO:0000313" key="6">
    <source>
        <dbReference type="Proteomes" id="UP001497457"/>
    </source>
</evidence>
<feature type="repeat" description="ANK" evidence="3">
    <location>
        <begin position="175"/>
        <end position="207"/>
    </location>
</feature>
<evidence type="ECO:0000256" key="3">
    <source>
        <dbReference type="PROSITE-ProRule" id="PRU00023"/>
    </source>
</evidence>
<dbReference type="EMBL" id="OZ075120">
    <property type="protein sequence ID" value="CAL4891193.1"/>
    <property type="molecule type" value="Genomic_DNA"/>
</dbReference>
<evidence type="ECO:0000256" key="2">
    <source>
        <dbReference type="ARBA" id="ARBA00022803"/>
    </source>
</evidence>
<protein>
    <submittedName>
        <fullName evidence="5">Uncharacterized protein</fullName>
    </submittedName>
</protein>
<dbReference type="InterPro" id="IPR013105">
    <property type="entry name" value="TPR_2"/>
</dbReference>
<dbReference type="InterPro" id="IPR036770">
    <property type="entry name" value="Ankyrin_rpt-contain_sf"/>
</dbReference>
<name>A0ABC8VIB4_9POAL</name>
<evidence type="ECO:0000256" key="4">
    <source>
        <dbReference type="PROSITE-ProRule" id="PRU00339"/>
    </source>
</evidence>
<gene>
    <name evidence="5" type="ORF">URODEC1_LOCUS3657</name>
</gene>
<evidence type="ECO:0000256" key="1">
    <source>
        <dbReference type="ARBA" id="ARBA00022737"/>
    </source>
</evidence>
<dbReference type="PRINTS" id="PR01415">
    <property type="entry name" value="ANKYRIN"/>
</dbReference>
<dbReference type="InterPro" id="IPR051616">
    <property type="entry name" value="Cul2-RING_E3_ligase_SR"/>
</dbReference>
<dbReference type="Gene3D" id="1.25.40.10">
    <property type="entry name" value="Tetratricopeptide repeat domain"/>
    <property type="match status" value="1"/>
</dbReference>
<dbReference type="SUPFAM" id="SSF48452">
    <property type="entry name" value="TPR-like"/>
    <property type="match status" value="1"/>
</dbReference>
<dbReference type="InterPro" id="IPR011990">
    <property type="entry name" value="TPR-like_helical_dom_sf"/>
</dbReference>
<feature type="repeat" description="ANK" evidence="3">
    <location>
        <begin position="110"/>
        <end position="142"/>
    </location>
</feature>
<dbReference type="InterPro" id="IPR019734">
    <property type="entry name" value="TPR_rpt"/>
</dbReference>
<dbReference type="PROSITE" id="PS50297">
    <property type="entry name" value="ANK_REP_REGION"/>
    <property type="match status" value="5"/>
</dbReference>
<dbReference type="PROSITE" id="PS50005">
    <property type="entry name" value="TPR"/>
    <property type="match status" value="1"/>
</dbReference>
<feature type="repeat" description="ANK" evidence="3">
    <location>
        <begin position="142"/>
        <end position="174"/>
    </location>
</feature>
<sequence length="445" mass="47977">MGPVPSDAAIQAARDGNLRLLKGLAIGLDLRGVKGPKGRTLLHLAAAEGRLDVCKFLVEASGLSVNSTSTEGETPVLLAAEAEGKGNNGTRGLLRYLLDRGGDPAMPDVRGSTPLHNAAEYGNCKAVKLLLSKGVPVDPLSHRGMPLHLAAGYGHGQAVKILLDHGADPNRVVNHVNSPLMAACHAHSLECMKLLVKAGADVNFRSLSGPAVLFLAVDDGLTEIVNFLLEAGANPNIRDEDGKSPIMLAAAQEHRELVEILFPRTKPIPSMLDWSVDGIIRTMKYPHLVPRELVEEKIADAKTQGKEAFAKGDHLAAMYFYGLAMEKNPLDATLFANRSLCWLRLKEGEKALSDARHCKTLNPCWEKAWYREGAALSFLKKYKGAADAFRGALKIDPTNNEIKKAMRHFSCLLLLSAISLTKEAMESLKSAARSREQNPQAAASV</sequence>
<dbReference type="PANTHER" id="PTHR46224:SF57">
    <property type="entry name" value="ANKYRIN-LIKE PROTEIN"/>
    <property type="match status" value="1"/>
</dbReference>
<keyword evidence="3" id="KW-0040">ANK repeat</keyword>
<dbReference type="Gene3D" id="1.25.40.20">
    <property type="entry name" value="Ankyrin repeat-containing domain"/>
    <property type="match status" value="3"/>
</dbReference>
<dbReference type="SMART" id="SM00248">
    <property type="entry name" value="ANK"/>
    <property type="match status" value="7"/>
</dbReference>
<keyword evidence="6" id="KW-1185">Reference proteome</keyword>